<reference evidence="3 4" key="1">
    <citation type="submission" date="2016-10" db="EMBL/GenBank/DDBJ databases">
        <authorList>
            <person name="de Groot N.N."/>
        </authorList>
    </citation>
    <scope>NUCLEOTIDE SEQUENCE [LARGE SCALE GENOMIC DNA]</scope>
    <source>
        <strain evidence="3 4">DSM 15893</strain>
    </source>
</reference>
<evidence type="ECO:0000313" key="3">
    <source>
        <dbReference type="EMBL" id="SFP52739.1"/>
    </source>
</evidence>
<proteinExistence type="predicted"/>
<feature type="domain" description="Glycosyl transferase family 1" evidence="1">
    <location>
        <begin position="167"/>
        <end position="321"/>
    </location>
</feature>
<evidence type="ECO:0000259" key="2">
    <source>
        <dbReference type="Pfam" id="PF13439"/>
    </source>
</evidence>
<evidence type="ECO:0000313" key="4">
    <source>
        <dbReference type="Proteomes" id="UP000182692"/>
    </source>
</evidence>
<dbReference type="Proteomes" id="UP000182692">
    <property type="component" value="Unassembled WGS sequence"/>
</dbReference>
<dbReference type="EMBL" id="FOWR01000016">
    <property type="protein sequence ID" value="SFP52739.1"/>
    <property type="molecule type" value="Genomic_DNA"/>
</dbReference>
<dbReference type="SUPFAM" id="SSF53756">
    <property type="entry name" value="UDP-Glycosyltransferase/glycogen phosphorylase"/>
    <property type="match status" value="1"/>
</dbReference>
<dbReference type="AlphaFoldDB" id="A0A1I5R2M1"/>
<dbReference type="STRING" id="1121869.SAMN03084138_02432"/>
<dbReference type="Pfam" id="PF13439">
    <property type="entry name" value="Glyco_transf_4"/>
    <property type="match status" value="1"/>
</dbReference>
<feature type="domain" description="Glycosyltransferase subfamily 4-like N-terminal" evidence="2">
    <location>
        <begin position="16"/>
        <end position="160"/>
    </location>
</feature>
<dbReference type="OrthoDB" id="4611853at2"/>
<dbReference type="PANTHER" id="PTHR12526:SF630">
    <property type="entry name" value="GLYCOSYLTRANSFERASE"/>
    <property type="match status" value="1"/>
</dbReference>
<keyword evidence="3" id="KW-0808">Transferase</keyword>
<protein>
    <submittedName>
        <fullName evidence="3">Glycosyltransferase involved in cell wall bisynthesis</fullName>
    </submittedName>
</protein>
<evidence type="ECO:0000259" key="1">
    <source>
        <dbReference type="Pfam" id="PF00534"/>
    </source>
</evidence>
<dbReference type="GO" id="GO:1901135">
    <property type="term" value="P:carbohydrate derivative metabolic process"/>
    <property type="evidence" value="ECO:0007669"/>
    <property type="project" value="UniProtKB-ARBA"/>
</dbReference>
<accession>A0A1I5R2M1</accession>
<name>A0A1I5R2M1_9GAMM</name>
<dbReference type="CDD" id="cd03811">
    <property type="entry name" value="GT4_GT28_WabH-like"/>
    <property type="match status" value="1"/>
</dbReference>
<dbReference type="InterPro" id="IPR028098">
    <property type="entry name" value="Glyco_trans_4-like_N"/>
</dbReference>
<sequence>MSVKVLHIINDLSRNGGAQRFVIDLVSPPPQGYDIRVITLEDTNDFCEELEALGVRCDVWEHLSWKEKWQALRWPDVIHGHLFPSIYLALAAFGKKRVQTEHATHNRRRDHVWMKPLELFLYWRYHVTVCITEQVKDALEDFLPQYKKHYRVIFNGVDLTKYPLNVKSQPAPEQPRRIGMVGRFHAYKDHPTVIRALAELPEHYELHFAGDGDRRDEYMALVKELELENRVIFHGVLTDIPAFLDSLDLYVQSSSVEGFGLAAVEGMAAGLPVLASNVPGLSEVMGDERYLFELGNAHALASAIQRLCEDDSTYQIASEYAVSRCQVFTLDAFRTHYYQTYQGLVDGTVS</sequence>
<organism evidence="3 4">
    <name type="scientific">Enterovibrio norvegicus DSM 15893</name>
    <dbReference type="NCBI Taxonomy" id="1121869"/>
    <lineage>
        <taxon>Bacteria</taxon>
        <taxon>Pseudomonadati</taxon>
        <taxon>Pseudomonadota</taxon>
        <taxon>Gammaproteobacteria</taxon>
        <taxon>Vibrionales</taxon>
        <taxon>Vibrionaceae</taxon>
        <taxon>Enterovibrio</taxon>
    </lineage>
</organism>
<dbReference type="InterPro" id="IPR001296">
    <property type="entry name" value="Glyco_trans_1"/>
</dbReference>
<dbReference type="RefSeq" id="WP_017008096.1">
    <property type="nucleotide sequence ID" value="NZ_FOWR01000016.1"/>
</dbReference>
<dbReference type="Gene3D" id="3.40.50.2000">
    <property type="entry name" value="Glycogen Phosphorylase B"/>
    <property type="match status" value="2"/>
</dbReference>
<dbReference type="Pfam" id="PF00534">
    <property type="entry name" value="Glycos_transf_1"/>
    <property type="match status" value="1"/>
</dbReference>
<dbReference type="PANTHER" id="PTHR12526">
    <property type="entry name" value="GLYCOSYLTRANSFERASE"/>
    <property type="match status" value="1"/>
</dbReference>
<dbReference type="GeneID" id="35870989"/>
<gene>
    <name evidence="3" type="ORF">SAMN03084138_02432</name>
</gene>
<dbReference type="GO" id="GO:0016757">
    <property type="term" value="F:glycosyltransferase activity"/>
    <property type="evidence" value="ECO:0007669"/>
    <property type="project" value="InterPro"/>
</dbReference>